<feature type="chain" id="PRO_5012700193" description="Outer membrane protein beta-barrel domain-containing protein" evidence="1">
    <location>
        <begin position="21"/>
        <end position="197"/>
    </location>
</feature>
<evidence type="ECO:0000313" key="2">
    <source>
        <dbReference type="EMBL" id="PHN05789.1"/>
    </source>
</evidence>
<dbReference type="Proteomes" id="UP000223913">
    <property type="component" value="Unassembled WGS sequence"/>
</dbReference>
<dbReference type="OrthoDB" id="1122635at2"/>
<evidence type="ECO:0000256" key="1">
    <source>
        <dbReference type="SAM" id="SignalP"/>
    </source>
</evidence>
<dbReference type="EMBL" id="PDUD01000020">
    <property type="protein sequence ID" value="PHN05789.1"/>
    <property type="molecule type" value="Genomic_DNA"/>
</dbReference>
<organism evidence="2 3">
    <name type="scientific">Flavilitoribacter nigricans (strain ATCC 23147 / DSM 23189 / NBRC 102662 / NCIMB 1420 / SS-2)</name>
    <name type="common">Lewinella nigricans</name>
    <dbReference type="NCBI Taxonomy" id="1122177"/>
    <lineage>
        <taxon>Bacteria</taxon>
        <taxon>Pseudomonadati</taxon>
        <taxon>Bacteroidota</taxon>
        <taxon>Saprospiria</taxon>
        <taxon>Saprospirales</taxon>
        <taxon>Lewinellaceae</taxon>
        <taxon>Flavilitoribacter</taxon>
    </lineage>
</organism>
<name>A0A2D0NC75_FLAN2</name>
<protein>
    <recommendedName>
        <fullName evidence="4">Outer membrane protein beta-barrel domain-containing protein</fullName>
    </recommendedName>
</protein>
<keyword evidence="3" id="KW-1185">Reference proteome</keyword>
<evidence type="ECO:0000313" key="3">
    <source>
        <dbReference type="Proteomes" id="UP000223913"/>
    </source>
</evidence>
<accession>A0A2D0NC75</accession>
<feature type="signal peptide" evidence="1">
    <location>
        <begin position="1"/>
        <end position="20"/>
    </location>
</feature>
<comment type="caution">
    <text evidence="2">The sequence shown here is derived from an EMBL/GenBank/DDBJ whole genome shotgun (WGS) entry which is preliminary data.</text>
</comment>
<reference evidence="2 3" key="1">
    <citation type="submission" date="2017-10" db="EMBL/GenBank/DDBJ databases">
        <title>The draft genome sequence of Lewinella nigricans NBRC 102662.</title>
        <authorList>
            <person name="Wang K."/>
        </authorList>
    </citation>
    <scope>NUCLEOTIDE SEQUENCE [LARGE SCALE GENOMIC DNA]</scope>
    <source>
        <strain evidence="2 3">NBRC 102662</strain>
    </source>
</reference>
<proteinExistence type="predicted"/>
<evidence type="ECO:0008006" key="4">
    <source>
        <dbReference type="Google" id="ProtNLM"/>
    </source>
</evidence>
<gene>
    <name evidence="2" type="ORF">CRP01_15055</name>
</gene>
<dbReference type="RefSeq" id="WP_099150879.1">
    <property type="nucleotide sequence ID" value="NZ_PDUD01000020.1"/>
</dbReference>
<sequence length="197" mass="21579">MKKNSYLIILALLCSTGLMAQHETLFNRARVVGGFGAPILEMGINNNLNTSVGGGGGIVINSFFLGGYGLASVDFEELFDNGEVEVLNIGHGGFWLGGTLRPYKILHLYASTRLGWGAVNVDLQDNNQRYSDIDKIFVATPELGIELNLTRWFRIAGTAGYRWVNGTSENRGYTDDDFSGAVASVALRFGWFGSKRW</sequence>
<keyword evidence="1" id="KW-0732">Signal</keyword>
<dbReference type="AlphaFoldDB" id="A0A2D0NC75"/>